<dbReference type="InterPro" id="IPR011004">
    <property type="entry name" value="Trimer_LpxA-like_sf"/>
</dbReference>
<keyword evidence="2" id="KW-1185">Reference proteome</keyword>
<dbReference type="GO" id="GO:0016746">
    <property type="term" value="F:acyltransferase activity"/>
    <property type="evidence" value="ECO:0007669"/>
    <property type="project" value="UniProtKB-KW"/>
</dbReference>
<dbReference type="Gene3D" id="2.160.10.10">
    <property type="entry name" value="Hexapeptide repeat proteins"/>
    <property type="match status" value="2"/>
</dbReference>
<keyword evidence="1" id="KW-0808">Transferase</keyword>
<evidence type="ECO:0000313" key="1">
    <source>
        <dbReference type="EMBL" id="QNM85183.1"/>
    </source>
</evidence>
<dbReference type="EMBL" id="CP060695">
    <property type="protein sequence ID" value="QNM85183.1"/>
    <property type="molecule type" value="Genomic_DNA"/>
</dbReference>
<dbReference type="PANTHER" id="PTHR23416">
    <property type="entry name" value="SIALIC ACID SYNTHASE-RELATED"/>
    <property type="match status" value="1"/>
</dbReference>
<dbReference type="SUPFAM" id="SSF51161">
    <property type="entry name" value="Trimeric LpxA-like enzymes"/>
    <property type="match status" value="1"/>
</dbReference>
<dbReference type="AlphaFoldDB" id="A0A7G9L984"/>
<reference evidence="1 2" key="1">
    <citation type="submission" date="2020-08" db="EMBL/GenBank/DDBJ databases">
        <title>Polaribacter sp. L12M9 isolated from gut of the Korean scallop.</title>
        <authorList>
            <person name="Jeong Y.S."/>
        </authorList>
    </citation>
    <scope>NUCLEOTIDE SEQUENCE [LARGE SCALE GENOMIC DNA]</scope>
    <source>
        <strain evidence="1 2">L12M9</strain>
    </source>
</reference>
<dbReference type="Proteomes" id="UP000515808">
    <property type="component" value="Chromosome"/>
</dbReference>
<dbReference type="RefSeq" id="WP_187482096.1">
    <property type="nucleotide sequence ID" value="NZ_CP060695.1"/>
</dbReference>
<proteinExistence type="predicted"/>
<accession>A0A7G9L984</accession>
<dbReference type="KEGG" id="ppec:H9W90_13450"/>
<gene>
    <name evidence="1" type="ORF">H9W90_13450</name>
</gene>
<dbReference type="InterPro" id="IPR001451">
    <property type="entry name" value="Hexapep"/>
</dbReference>
<evidence type="ECO:0000313" key="2">
    <source>
        <dbReference type="Proteomes" id="UP000515808"/>
    </source>
</evidence>
<dbReference type="InterPro" id="IPR051159">
    <property type="entry name" value="Hexapeptide_acetyltransf"/>
</dbReference>
<organism evidence="1 2">
    <name type="scientific">Polaribacter pectinis</name>
    <dbReference type="NCBI Taxonomy" id="2738844"/>
    <lineage>
        <taxon>Bacteria</taxon>
        <taxon>Pseudomonadati</taxon>
        <taxon>Bacteroidota</taxon>
        <taxon>Flavobacteriia</taxon>
        <taxon>Flavobacteriales</taxon>
        <taxon>Flavobacteriaceae</taxon>
    </lineage>
</organism>
<protein>
    <submittedName>
        <fullName evidence="1">Acyltransferase</fullName>
    </submittedName>
</protein>
<dbReference type="CDD" id="cd04647">
    <property type="entry name" value="LbH_MAT_like"/>
    <property type="match status" value="1"/>
</dbReference>
<name>A0A7G9L984_9FLAO</name>
<dbReference type="Pfam" id="PF00132">
    <property type="entry name" value="Hexapep"/>
    <property type="match status" value="1"/>
</dbReference>
<sequence length="224" mass="24493">MIKELYQKALSRNGKNYELDSRIPNSLLVYSLFNRVIMLFRGFLKLRKRVFLGKKTTFLNKKNIVFGNNVTIEQNCFIDAYSSKKIEFGNNVKIGAFSSVSSTSHMSKYGIGLKIGSNSGIGRFTEFGASGGIEIGEDVIMGSYISFHSENHNFNDVSKPIREQGVTSKGIKLGNNIWVGAKVTFLDGCEVGNNCVIAAGSVVKGIFSNNVVIGGVPAKVLKNM</sequence>
<keyword evidence="1" id="KW-0012">Acyltransferase</keyword>